<dbReference type="PRINTS" id="PR00621">
    <property type="entry name" value="HISTONEH2B"/>
</dbReference>
<feature type="region of interest" description="Disordered" evidence="2">
    <location>
        <begin position="134"/>
        <end position="153"/>
    </location>
</feature>
<dbReference type="Pfam" id="PF00125">
    <property type="entry name" value="Histone"/>
    <property type="match status" value="1"/>
</dbReference>
<comment type="similarity">
    <text evidence="1">Belongs to the histone H2B family.</text>
</comment>
<dbReference type="GO" id="GO:0003677">
    <property type="term" value="F:DNA binding"/>
    <property type="evidence" value="ECO:0007669"/>
    <property type="project" value="InterPro"/>
</dbReference>
<comment type="caution">
    <text evidence="4">The sequence shown here is derived from an EMBL/GenBank/DDBJ whole genome shotgun (WGS) entry which is preliminary data.</text>
</comment>
<feature type="region of interest" description="Disordered" evidence="2">
    <location>
        <begin position="398"/>
        <end position="427"/>
    </location>
</feature>
<evidence type="ECO:0000313" key="5">
    <source>
        <dbReference type="Proteomes" id="UP000820818"/>
    </source>
</evidence>
<feature type="compositionally biased region" description="Polar residues" evidence="2">
    <location>
        <begin position="280"/>
        <end position="301"/>
    </location>
</feature>
<dbReference type="InterPro" id="IPR009072">
    <property type="entry name" value="Histone-fold"/>
</dbReference>
<evidence type="ECO:0000256" key="2">
    <source>
        <dbReference type="SAM" id="MobiDB-lite"/>
    </source>
</evidence>
<dbReference type="SMART" id="SM00427">
    <property type="entry name" value="H2B"/>
    <property type="match status" value="1"/>
</dbReference>
<dbReference type="GO" id="GO:0000786">
    <property type="term" value="C:nucleosome"/>
    <property type="evidence" value="ECO:0007669"/>
    <property type="project" value="InterPro"/>
</dbReference>
<dbReference type="EMBL" id="WJBH02000003">
    <property type="protein sequence ID" value="KAI9560767.1"/>
    <property type="molecule type" value="Genomic_DNA"/>
</dbReference>
<dbReference type="Proteomes" id="UP000820818">
    <property type="component" value="Linkage Group LG3"/>
</dbReference>
<dbReference type="AlphaFoldDB" id="A0AAD5KX25"/>
<name>A0AAD5KX25_9CRUS</name>
<dbReference type="GO" id="GO:0030527">
    <property type="term" value="F:structural constituent of chromatin"/>
    <property type="evidence" value="ECO:0007669"/>
    <property type="project" value="InterPro"/>
</dbReference>
<feature type="domain" description="Core Histone H2A/H2B/H3" evidence="3">
    <location>
        <begin position="25"/>
        <end position="103"/>
    </location>
</feature>
<dbReference type="GO" id="GO:0005634">
    <property type="term" value="C:nucleus"/>
    <property type="evidence" value="ECO:0007669"/>
    <property type="project" value="UniProtKB-ARBA"/>
</dbReference>
<feature type="region of interest" description="Disordered" evidence="2">
    <location>
        <begin position="164"/>
        <end position="341"/>
    </location>
</feature>
<protein>
    <recommendedName>
        <fullName evidence="3">Core Histone H2A/H2B/H3 domain-containing protein</fullName>
    </recommendedName>
</protein>
<dbReference type="FunFam" id="1.10.20.10:FF:000043">
    <property type="entry name" value="Histone H2B"/>
    <property type="match status" value="1"/>
</dbReference>
<organism evidence="4 5">
    <name type="scientific">Daphnia sinensis</name>
    <dbReference type="NCBI Taxonomy" id="1820382"/>
    <lineage>
        <taxon>Eukaryota</taxon>
        <taxon>Metazoa</taxon>
        <taxon>Ecdysozoa</taxon>
        <taxon>Arthropoda</taxon>
        <taxon>Crustacea</taxon>
        <taxon>Branchiopoda</taxon>
        <taxon>Diplostraca</taxon>
        <taxon>Cladocera</taxon>
        <taxon>Anomopoda</taxon>
        <taxon>Daphniidae</taxon>
        <taxon>Daphnia</taxon>
        <taxon>Daphnia similis group</taxon>
    </lineage>
</organism>
<feature type="compositionally biased region" description="Acidic residues" evidence="2">
    <location>
        <begin position="229"/>
        <end position="243"/>
    </location>
</feature>
<evidence type="ECO:0000259" key="3">
    <source>
        <dbReference type="Pfam" id="PF00125"/>
    </source>
</evidence>
<dbReference type="InterPro" id="IPR007125">
    <property type="entry name" value="H2A/H2B/H3"/>
</dbReference>
<sequence length="456" mass="50071">MARRKKVIVPVEKELVRPAVIHRQTRESTRRKKSFQPARFSNYVFKVLKQVHPQLSMTNKAMKVMDDFMHDIYSRLVSEAAGLVKLTKRSTLSASEFQTATRLILPGELAKHAISEASKAVANFLTSRNDDAKRSHARRVINNPPSSTSVGANNQEPVEIEIFGTGPRPPVGADSESVEEDEFVKHISPTRKLNPAFPSKDNQTEDMKRIQNANKSIPDSSTALHPIDEEGEMSEENITDEENGSTMLGEPGPPTPPTEVESDTSITTSETPPMEVELDASTTTSKTSPIALESDSSTTKQDTFDKSEVGDESEPKHPDDEANKKRSEEAETLEMDTQPVDSEDTGLLVVVNVKGPTLLSSSILFLGSTTSTQMTSSLDAMHSIVDTESRCVSVSIDTRPPPHTENEAMVSDNSSSTNSEATEAQPQLTVRCSTVTSTKMTLIHERKEKVSEWFTG</sequence>
<reference evidence="4 5" key="1">
    <citation type="submission" date="2022-05" db="EMBL/GenBank/DDBJ databases">
        <title>A multi-omics perspective on studying reproductive biology in Daphnia sinensis.</title>
        <authorList>
            <person name="Jia J."/>
        </authorList>
    </citation>
    <scope>NUCLEOTIDE SEQUENCE [LARGE SCALE GENOMIC DNA]</scope>
    <source>
        <strain evidence="4 5">WSL</strain>
    </source>
</reference>
<feature type="compositionally biased region" description="Polar residues" evidence="2">
    <location>
        <begin position="143"/>
        <end position="153"/>
    </location>
</feature>
<dbReference type="SUPFAM" id="SSF47113">
    <property type="entry name" value="Histone-fold"/>
    <property type="match status" value="1"/>
</dbReference>
<dbReference type="PANTHER" id="PTHR23428">
    <property type="entry name" value="HISTONE H2B"/>
    <property type="match status" value="1"/>
</dbReference>
<feature type="compositionally biased region" description="Basic and acidic residues" evidence="2">
    <location>
        <begin position="302"/>
        <end position="329"/>
    </location>
</feature>
<evidence type="ECO:0000313" key="4">
    <source>
        <dbReference type="EMBL" id="KAI9560767.1"/>
    </source>
</evidence>
<accession>A0AAD5KX25</accession>
<dbReference type="CDD" id="cd22910">
    <property type="entry name" value="HFD_H2B"/>
    <property type="match status" value="1"/>
</dbReference>
<dbReference type="Gene3D" id="1.10.20.10">
    <property type="entry name" value="Histone, subunit A"/>
    <property type="match status" value="1"/>
</dbReference>
<proteinExistence type="inferred from homology"/>
<dbReference type="GO" id="GO:0046982">
    <property type="term" value="F:protein heterodimerization activity"/>
    <property type="evidence" value="ECO:0007669"/>
    <property type="project" value="InterPro"/>
</dbReference>
<gene>
    <name evidence="4" type="ORF">GHT06_011719</name>
</gene>
<keyword evidence="5" id="KW-1185">Reference proteome</keyword>
<feature type="compositionally biased region" description="Polar residues" evidence="2">
    <location>
        <begin position="411"/>
        <end position="427"/>
    </location>
</feature>
<dbReference type="InterPro" id="IPR000558">
    <property type="entry name" value="Histone_H2B"/>
</dbReference>
<evidence type="ECO:0000256" key="1">
    <source>
        <dbReference type="ARBA" id="ARBA00006846"/>
    </source>
</evidence>
<feature type="compositionally biased region" description="Polar residues" evidence="2">
    <location>
        <begin position="211"/>
        <end position="223"/>
    </location>
</feature>